<organism evidence="1">
    <name type="scientific">marine metagenome</name>
    <dbReference type="NCBI Taxonomy" id="408172"/>
    <lineage>
        <taxon>unclassified sequences</taxon>
        <taxon>metagenomes</taxon>
        <taxon>ecological metagenomes</taxon>
    </lineage>
</organism>
<gene>
    <name evidence="1" type="ORF">METZ01_LOCUS174492</name>
</gene>
<dbReference type="Gene3D" id="2.60.40.4070">
    <property type="match status" value="1"/>
</dbReference>
<accession>A0A382C6A2</accession>
<proteinExistence type="predicted"/>
<reference evidence="1" key="1">
    <citation type="submission" date="2018-05" db="EMBL/GenBank/DDBJ databases">
        <authorList>
            <person name="Lanie J.A."/>
            <person name="Ng W.-L."/>
            <person name="Kazmierczak K.M."/>
            <person name="Andrzejewski T.M."/>
            <person name="Davidsen T.M."/>
            <person name="Wayne K.J."/>
            <person name="Tettelin H."/>
            <person name="Glass J.I."/>
            <person name="Rusch D."/>
            <person name="Podicherti R."/>
            <person name="Tsui H.-C.T."/>
            <person name="Winkler M.E."/>
        </authorList>
    </citation>
    <scope>NUCLEOTIDE SEQUENCE</scope>
</reference>
<name>A0A382C6A2_9ZZZZ</name>
<dbReference type="AlphaFoldDB" id="A0A382C6A2"/>
<sequence>STWLEMIWLPIHTFDSQDVVIYEGMLYQATEDVSISNAPDEWFDNNGDDINDNPWQMLYPWDDLDYVIIEPYGWYKDGDAWIVNMSEIGAQDDNSSDDLDDIIVVPNPYIVNSNYFNESPGNSLMRFTHLPKKCTISIYTISGELVTTIFHDDDFDGSEWWDVRNGRGQEVAPGLYIYVVETPSGEKKIDKFAVVR</sequence>
<protein>
    <submittedName>
        <fullName evidence="1">Uncharacterized protein</fullName>
    </submittedName>
</protein>
<dbReference type="EMBL" id="UINC01033024">
    <property type="protein sequence ID" value="SVB21638.1"/>
    <property type="molecule type" value="Genomic_DNA"/>
</dbReference>
<evidence type="ECO:0000313" key="1">
    <source>
        <dbReference type="EMBL" id="SVB21638.1"/>
    </source>
</evidence>
<feature type="non-terminal residue" evidence="1">
    <location>
        <position position="1"/>
    </location>
</feature>